<dbReference type="PROSITE" id="PS00856">
    <property type="entry name" value="GUANYLATE_KINASE_1"/>
    <property type="match status" value="1"/>
</dbReference>
<dbReference type="InterPro" id="IPR027417">
    <property type="entry name" value="P-loop_NTPase"/>
</dbReference>
<keyword evidence="4 9" id="KW-0808">Transferase</keyword>
<dbReference type="Proteomes" id="UP000245125">
    <property type="component" value="Unassembled WGS sequence"/>
</dbReference>
<evidence type="ECO:0000256" key="5">
    <source>
        <dbReference type="ARBA" id="ARBA00022741"/>
    </source>
</evidence>
<dbReference type="EC" id="2.7.4.8" evidence="2 9"/>
<keyword evidence="6 9" id="KW-0418">Kinase</keyword>
<comment type="similarity">
    <text evidence="1 9">Belongs to the guanylate kinase family.</text>
</comment>
<dbReference type="CDD" id="cd00071">
    <property type="entry name" value="GMPK"/>
    <property type="match status" value="1"/>
</dbReference>
<keyword evidence="12" id="KW-1185">Reference proteome</keyword>
<dbReference type="GO" id="GO:0004385">
    <property type="term" value="F:GMP kinase activity"/>
    <property type="evidence" value="ECO:0007669"/>
    <property type="project" value="UniProtKB-UniRule"/>
</dbReference>
<reference evidence="12" key="1">
    <citation type="submission" date="2018-03" db="EMBL/GenBank/DDBJ databases">
        <authorList>
            <person name="Zecchin S."/>
        </authorList>
    </citation>
    <scope>NUCLEOTIDE SEQUENCE [LARGE SCALE GENOMIC DNA]</scope>
</reference>
<dbReference type="NCBIfam" id="TIGR03263">
    <property type="entry name" value="guanyl_kin"/>
    <property type="match status" value="1"/>
</dbReference>
<dbReference type="FunFam" id="3.30.63.10:FF:000002">
    <property type="entry name" value="Guanylate kinase 1"/>
    <property type="match status" value="1"/>
</dbReference>
<dbReference type="Pfam" id="PF00625">
    <property type="entry name" value="Guanylate_kin"/>
    <property type="match status" value="1"/>
</dbReference>
<evidence type="ECO:0000256" key="9">
    <source>
        <dbReference type="HAMAP-Rule" id="MF_00328"/>
    </source>
</evidence>
<dbReference type="EMBL" id="OUUY01000149">
    <property type="protein sequence ID" value="SPQ02180.1"/>
    <property type="molecule type" value="Genomic_DNA"/>
</dbReference>
<comment type="catalytic activity">
    <reaction evidence="9">
        <text>GMP + ATP = GDP + ADP</text>
        <dbReference type="Rhea" id="RHEA:20780"/>
        <dbReference type="ChEBI" id="CHEBI:30616"/>
        <dbReference type="ChEBI" id="CHEBI:58115"/>
        <dbReference type="ChEBI" id="CHEBI:58189"/>
        <dbReference type="ChEBI" id="CHEBI:456216"/>
        <dbReference type="EC" id="2.7.4.8"/>
    </reaction>
</comment>
<gene>
    <name evidence="9 11" type="primary">gmk</name>
    <name evidence="11" type="ORF">NBG4_970007</name>
</gene>
<keyword evidence="5 9" id="KW-0547">Nucleotide-binding</keyword>
<dbReference type="OrthoDB" id="9808150at2"/>
<dbReference type="InterPro" id="IPR020590">
    <property type="entry name" value="Guanylate_kinase_CS"/>
</dbReference>
<keyword evidence="9" id="KW-0963">Cytoplasm</keyword>
<accession>A0A2U3QLE0</accession>
<organism evidence="11 12">
    <name type="scientific">Candidatus Sulfobium mesophilum</name>
    <dbReference type="NCBI Taxonomy" id="2016548"/>
    <lineage>
        <taxon>Bacteria</taxon>
        <taxon>Pseudomonadati</taxon>
        <taxon>Nitrospirota</taxon>
        <taxon>Nitrospiria</taxon>
        <taxon>Nitrospirales</taxon>
        <taxon>Nitrospiraceae</taxon>
        <taxon>Candidatus Sulfobium</taxon>
    </lineage>
</organism>
<evidence type="ECO:0000256" key="7">
    <source>
        <dbReference type="ARBA" id="ARBA00022840"/>
    </source>
</evidence>
<evidence type="ECO:0000256" key="8">
    <source>
        <dbReference type="ARBA" id="ARBA00030128"/>
    </source>
</evidence>
<dbReference type="AlphaFoldDB" id="A0A2U3QLE0"/>
<proteinExistence type="inferred from homology"/>
<protein>
    <recommendedName>
        <fullName evidence="3 9">Guanylate kinase</fullName>
        <ecNumber evidence="2 9">2.7.4.8</ecNumber>
    </recommendedName>
    <alternativeName>
        <fullName evidence="8 9">GMP kinase</fullName>
    </alternativeName>
</protein>
<feature type="domain" description="Guanylate kinase-like" evidence="10">
    <location>
        <begin position="7"/>
        <end position="185"/>
    </location>
</feature>
<dbReference type="Gene3D" id="3.30.63.10">
    <property type="entry name" value="Guanylate Kinase phosphate binding domain"/>
    <property type="match status" value="1"/>
</dbReference>
<dbReference type="InterPro" id="IPR017665">
    <property type="entry name" value="Guanylate_kinase"/>
</dbReference>
<evidence type="ECO:0000256" key="6">
    <source>
        <dbReference type="ARBA" id="ARBA00022777"/>
    </source>
</evidence>
<evidence type="ECO:0000313" key="12">
    <source>
        <dbReference type="Proteomes" id="UP000245125"/>
    </source>
</evidence>
<sequence>MQKKSRGGIFVISAPSGAGKTTICKKILSRNANIKQSVSFTTRKPRKGEKNGEDYYFVAQKTFQQMISRNEFIEWAEVHGNFYGTSRKKFEGLVSSGFDVILDIDTQGARQIRNSFSEGVFIFILPPSIKVLRERLQDRKSNTKKDMQRRLKRAAVEIKDYNMYDYVIVNDILGDSVKKLEAIITARRMSSDRVDPKWIKDNFLR</sequence>
<dbReference type="Gene3D" id="3.40.50.300">
    <property type="entry name" value="P-loop containing nucleotide triphosphate hydrolases"/>
    <property type="match status" value="1"/>
</dbReference>
<evidence type="ECO:0000313" key="11">
    <source>
        <dbReference type="EMBL" id="SPQ02180.1"/>
    </source>
</evidence>
<evidence type="ECO:0000256" key="4">
    <source>
        <dbReference type="ARBA" id="ARBA00022679"/>
    </source>
</evidence>
<dbReference type="PANTHER" id="PTHR23117:SF13">
    <property type="entry name" value="GUANYLATE KINASE"/>
    <property type="match status" value="1"/>
</dbReference>
<feature type="binding site" evidence="9">
    <location>
        <begin position="14"/>
        <end position="21"/>
    </location>
    <ligand>
        <name>ATP</name>
        <dbReference type="ChEBI" id="CHEBI:30616"/>
    </ligand>
</feature>
<keyword evidence="7 9" id="KW-0067">ATP-binding</keyword>
<name>A0A2U3QLE0_9BACT</name>
<dbReference type="InterPro" id="IPR008145">
    <property type="entry name" value="GK/Ca_channel_bsu"/>
</dbReference>
<evidence type="ECO:0000256" key="2">
    <source>
        <dbReference type="ARBA" id="ARBA00012961"/>
    </source>
</evidence>
<dbReference type="SMART" id="SM00072">
    <property type="entry name" value="GuKc"/>
    <property type="match status" value="1"/>
</dbReference>
<dbReference type="SUPFAM" id="SSF52540">
    <property type="entry name" value="P-loop containing nucleoside triphosphate hydrolases"/>
    <property type="match status" value="1"/>
</dbReference>
<dbReference type="GO" id="GO:0005524">
    <property type="term" value="F:ATP binding"/>
    <property type="evidence" value="ECO:0007669"/>
    <property type="project" value="UniProtKB-UniRule"/>
</dbReference>
<dbReference type="PANTHER" id="PTHR23117">
    <property type="entry name" value="GUANYLATE KINASE-RELATED"/>
    <property type="match status" value="1"/>
</dbReference>
<dbReference type="HAMAP" id="MF_00328">
    <property type="entry name" value="Guanylate_kinase"/>
    <property type="match status" value="1"/>
</dbReference>
<dbReference type="PROSITE" id="PS50052">
    <property type="entry name" value="GUANYLATE_KINASE_2"/>
    <property type="match status" value="1"/>
</dbReference>
<evidence type="ECO:0000256" key="3">
    <source>
        <dbReference type="ARBA" id="ARBA00016296"/>
    </source>
</evidence>
<evidence type="ECO:0000256" key="1">
    <source>
        <dbReference type="ARBA" id="ARBA00005790"/>
    </source>
</evidence>
<comment type="function">
    <text evidence="9">Essential for recycling GMP and indirectly, cGMP.</text>
</comment>
<dbReference type="InterPro" id="IPR008144">
    <property type="entry name" value="Guanylate_kin-like_dom"/>
</dbReference>
<dbReference type="GO" id="GO:0005829">
    <property type="term" value="C:cytosol"/>
    <property type="evidence" value="ECO:0007669"/>
    <property type="project" value="TreeGrafter"/>
</dbReference>
<evidence type="ECO:0000259" key="10">
    <source>
        <dbReference type="PROSITE" id="PS50052"/>
    </source>
</evidence>
<comment type="subcellular location">
    <subcellularLocation>
        <location evidence="9">Cytoplasm</location>
    </subcellularLocation>
</comment>